<dbReference type="InterPro" id="IPR037682">
    <property type="entry name" value="TonB_C"/>
</dbReference>
<evidence type="ECO:0000259" key="4">
    <source>
        <dbReference type="Pfam" id="PF05569"/>
    </source>
</evidence>
<comment type="caution">
    <text evidence="5">The sequence shown here is derived from an EMBL/GenBank/DDBJ whole genome shotgun (WGS) entry which is preliminary data.</text>
</comment>
<dbReference type="InterPro" id="IPR052173">
    <property type="entry name" value="Beta-lactam_resp_regulator"/>
</dbReference>
<dbReference type="PANTHER" id="PTHR34978:SF3">
    <property type="entry name" value="SLR0241 PROTEIN"/>
    <property type="match status" value="1"/>
</dbReference>
<feature type="transmembrane region" description="Helical" evidence="2">
    <location>
        <begin position="96"/>
        <end position="117"/>
    </location>
</feature>
<feature type="domain" description="Peptidase M56" evidence="4">
    <location>
        <begin position="156"/>
        <end position="259"/>
    </location>
</feature>
<organism evidence="5 6">
    <name type="scientific">Gramella jeungdoensis</name>
    <dbReference type="NCBI Taxonomy" id="708091"/>
    <lineage>
        <taxon>Bacteria</taxon>
        <taxon>Pseudomonadati</taxon>
        <taxon>Bacteroidota</taxon>
        <taxon>Flavobacteriia</taxon>
        <taxon>Flavobacteriales</taxon>
        <taxon>Flavobacteriaceae</taxon>
        <taxon>Christiangramia</taxon>
    </lineage>
</organism>
<protein>
    <submittedName>
        <fullName evidence="5">M56 family metallopeptidase</fullName>
    </submittedName>
</protein>
<feature type="transmembrane region" description="Helical" evidence="2">
    <location>
        <begin position="34"/>
        <end position="51"/>
    </location>
</feature>
<evidence type="ECO:0000313" key="6">
    <source>
        <dbReference type="Proteomes" id="UP001155077"/>
    </source>
</evidence>
<keyword evidence="6" id="KW-1185">Reference proteome</keyword>
<feature type="transmembrane region" description="Helical" evidence="2">
    <location>
        <begin position="6"/>
        <end position="22"/>
    </location>
</feature>
<dbReference type="CDD" id="cd07341">
    <property type="entry name" value="M56_BlaR1_MecR1_like"/>
    <property type="match status" value="1"/>
</dbReference>
<feature type="coiled-coil region" evidence="1">
    <location>
        <begin position="300"/>
        <end position="327"/>
    </location>
</feature>
<keyword evidence="2" id="KW-0472">Membrane</keyword>
<dbReference type="SUPFAM" id="SSF74653">
    <property type="entry name" value="TolA/TonB C-terminal domain"/>
    <property type="match status" value="1"/>
</dbReference>
<dbReference type="Gene3D" id="3.30.1150.10">
    <property type="match status" value="1"/>
</dbReference>
<keyword evidence="2" id="KW-0812">Transmembrane</keyword>
<dbReference type="EMBL" id="JAMSCK010000002">
    <property type="protein sequence ID" value="MCM8568675.1"/>
    <property type="molecule type" value="Genomic_DNA"/>
</dbReference>
<sequence length="471" mass="54369">MIHYILQVLFFQLLFLLVYDLFLKKETFFNYNRLYLLVTPLLAFIIPWLRLEFLVEAVPDSARLVIPKALINEPDVYTQQLPLLIINAEGGWTPNWWLITYLGGLLVSLGFFAFRFLHLKKLAQIGNQSYENGLRIIIVPGSKLAYTFFNSIYLGEDLDENEKKQILSHELVHVKQKHSYDLLFFEMLKILFWFNPLVYIYQSRIAGVHEFIADSEAVKTFTKKTYFEQLLNTAFNTKDISFTNQFFNQSLIKKRIVMLQKHKSSRLSTFKFLLLIPAMLFMLTYVACSENKNPDIVEEEMSLTDKISDLEATLESKENLTEEERQQLIGLIHKGFQPEKPPTDQKRSVEVETEAVPFAVLDKAPAFKSCEQLDISERKKCTTKEISNFVSANFNTGLGKEFGLTGINRIVVRFMIDKSGNVKDIKARAPLPQLEEEAERVISQLPQFNPGEVNGKPVNVMYSLPIAFKTE</sequence>
<evidence type="ECO:0000256" key="1">
    <source>
        <dbReference type="SAM" id="Coils"/>
    </source>
</evidence>
<dbReference type="Pfam" id="PF03544">
    <property type="entry name" value="TonB_C"/>
    <property type="match status" value="1"/>
</dbReference>
<dbReference type="Proteomes" id="UP001155077">
    <property type="component" value="Unassembled WGS sequence"/>
</dbReference>
<dbReference type="InterPro" id="IPR008756">
    <property type="entry name" value="Peptidase_M56"/>
</dbReference>
<dbReference type="PANTHER" id="PTHR34978">
    <property type="entry name" value="POSSIBLE SENSOR-TRANSDUCER PROTEIN BLAR"/>
    <property type="match status" value="1"/>
</dbReference>
<reference evidence="5" key="1">
    <citation type="submission" date="2022-06" db="EMBL/GenBank/DDBJ databases">
        <title>Gramella sediminis sp. nov., isolated from deep-sea sediment of the Indian Ocean.</title>
        <authorList>
            <person name="Yang L."/>
        </authorList>
    </citation>
    <scope>NUCLEOTIDE SEQUENCE</scope>
    <source>
        <strain evidence="5">HMD3159</strain>
    </source>
</reference>
<keyword evidence="1" id="KW-0175">Coiled coil</keyword>
<keyword evidence="2" id="KW-1133">Transmembrane helix</keyword>
<evidence type="ECO:0000313" key="5">
    <source>
        <dbReference type="EMBL" id="MCM8568675.1"/>
    </source>
</evidence>
<gene>
    <name evidence="5" type="ORF">NE848_04750</name>
</gene>
<dbReference type="RefSeq" id="WP_252111076.1">
    <property type="nucleotide sequence ID" value="NZ_JAMSCK010000002.1"/>
</dbReference>
<feature type="transmembrane region" description="Helical" evidence="2">
    <location>
        <begin position="268"/>
        <end position="287"/>
    </location>
</feature>
<dbReference type="Pfam" id="PF05569">
    <property type="entry name" value="Peptidase_M56"/>
    <property type="match status" value="1"/>
</dbReference>
<proteinExistence type="predicted"/>
<evidence type="ECO:0000256" key="2">
    <source>
        <dbReference type="SAM" id="Phobius"/>
    </source>
</evidence>
<name>A0ABT0YZV1_9FLAO</name>
<feature type="domain" description="TonB C-terminal" evidence="3">
    <location>
        <begin position="409"/>
        <end position="469"/>
    </location>
</feature>
<evidence type="ECO:0000259" key="3">
    <source>
        <dbReference type="Pfam" id="PF03544"/>
    </source>
</evidence>
<accession>A0ABT0YZV1</accession>